<reference evidence="7" key="1">
    <citation type="submission" date="2020-04" db="EMBL/GenBank/DDBJ databases">
        <authorList>
            <person name="Alioto T."/>
            <person name="Alioto T."/>
            <person name="Gomez Garrido J."/>
        </authorList>
    </citation>
    <scope>NUCLEOTIDE SEQUENCE</scope>
    <source>
        <strain evidence="7">A484AB</strain>
    </source>
</reference>
<dbReference type="InterPro" id="IPR008253">
    <property type="entry name" value="Marvel"/>
</dbReference>
<dbReference type="GO" id="GO:0008021">
    <property type="term" value="C:synaptic vesicle"/>
    <property type="evidence" value="ECO:0007669"/>
    <property type="project" value="InterPro"/>
</dbReference>
<dbReference type="Pfam" id="PF01284">
    <property type="entry name" value="MARVEL"/>
    <property type="match status" value="1"/>
</dbReference>
<protein>
    <submittedName>
        <fullName evidence="7">Synaptophysin 1</fullName>
    </submittedName>
</protein>
<organism evidence="7 8">
    <name type="scientific">Paramuricea clavata</name>
    <name type="common">Red gorgonian</name>
    <name type="synonym">Violescent sea-whip</name>
    <dbReference type="NCBI Taxonomy" id="317549"/>
    <lineage>
        <taxon>Eukaryota</taxon>
        <taxon>Metazoa</taxon>
        <taxon>Cnidaria</taxon>
        <taxon>Anthozoa</taxon>
        <taxon>Octocorallia</taxon>
        <taxon>Malacalcyonacea</taxon>
        <taxon>Plexauridae</taxon>
        <taxon>Paramuricea</taxon>
    </lineage>
</organism>
<dbReference type="EMBL" id="CACRXK020000583">
    <property type="protein sequence ID" value="CAB3983162.1"/>
    <property type="molecule type" value="Genomic_DNA"/>
</dbReference>
<gene>
    <name evidence="7" type="ORF">PACLA_8A087848</name>
</gene>
<evidence type="ECO:0000256" key="4">
    <source>
        <dbReference type="ARBA" id="ARBA00022989"/>
    </source>
</evidence>
<dbReference type="OrthoDB" id="10006326at2759"/>
<dbReference type="AlphaFoldDB" id="A0A6S7G330"/>
<evidence type="ECO:0000313" key="7">
    <source>
        <dbReference type="EMBL" id="CAB3983162.1"/>
    </source>
</evidence>
<evidence type="ECO:0000256" key="5">
    <source>
        <dbReference type="ARBA" id="ARBA00023136"/>
    </source>
</evidence>
<dbReference type="Proteomes" id="UP001152795">
    <property type="component" value="Unassembled WGS sequence"/>
</dbReference>
<dbReference type="GO" id="GO:0016020">
    <property type="term" value="C:membrane"/>
    <property type="evidence" value="ECO:0007669"/>
    <property type="project" value="UniProtKB-SubCell"/>
</dbReference>
<evidence type="ECO:0000256" key="3">
    <source>
        <dbReference type="ARBA" id="ARBA00022692"/>
    </source>
</evidence>
<comment type="subcellular location">
    <subcellularLocation>
        <location evidence="1">Membrane</location>
        <topology evidence="1">Multi-pass membrane protein</topology>
    </subcellularLocation>
</comment>
<name>A0A6S7G330_PARCT</name>
<sequence>MPLRTNFSRFKEPRGFIKVIQFVIAIFAFSTTAGYNSEYTVSLPCQPSTSGPNQHITVTFRYSFSVIDINTKCPSFPDTDDLPSRLKSSSEFFVFVGVISFLYCIIAMVYYICFEDPAKYGPGGTGRALISFSTLDFGVTILLTLFWFCASAAWAAGITKLKDETDAEKYCKLLVKCSVTDKANYAGLIISVLFGFLSCFLWGANVWFVFKETIWHKEPGATTTAEQPQVEIPRQEVPGEPMP</sequence>
<comment type="caution">
    <text evidence="7">The sequence shown here is derived from an EMBL/GenBank/DDBJ whole genome shotgun (WGS) entry which is preliminary data.</text>
</comment>
<keyword evidence="4" id="KW-1133">Transmembrane helix</keyword>
<comment type="similarity">
    <text evidence="2">Belongs to the synaptophysin/synaptobrevin family.</text>
</comment>
<dbReference type="PANTHER" id="PTHR10306">
    <property type="entry name" value="SYNAPTOPHYSIN"/>
    <property type="match status" value="1"/>
</dbReference>
<keyword evidence="3" id="KW-0812">Transmembrane</keyword>
<accession>A0A6S7G330</accession>
<dbReference type="InterPro" id="IPR001285">
    <property type="entry name" value="Synaptophysin/porin"/>
</dbReference>
<keyword evidence="8" id="KW-1185">Reference proteome</keyword>
<evidence type="ECO:0000256" key="2">
    <source>
        <dbReference type="ARBA" id="ARBA00006476"/>
    </source>
</evidence>
<dbReference type="PRINTS" id="PR00220">
    <property type="entry name" value="SYNAPTOPHYSN"/>
</dbReference>
<dbReference type="PROSITE" id="PS51225">
    <property type="entry name" value="MARVEL"/>
    <property type="match status" value="1"/>
</dbReference>
<keyword evidence="6" id="KW-0325">Glycoprotein</keyword>
<proteinExistence type="inferred from homology"/>
<evidence type="ECO:0000256" key="1">
    <source>
        <dbReference type="ARBA" id="ARBA00004141"/>
    </source>
</evidence>
<keyword evidence="5" id="KW-0472">Membrane</keyword>
<dbReference type="PANTHER" id="PTHR10306:SF17">
    <property type="entry name" value="MARVEL DOMAIN-CONTAINING PROTEIN"/>
    <property type="match status" value="1"/>
</dbReference>
<evidence type="ECO:0000256" key="6">
    <source>
        <dbReference type="ARBA" id="ARBA00023180"/>
    </source>
</evidence>
<evidence type="ECO:0000313" key="8">
    <source>
        <dbReference type="Proteomes" id="UP001152795"/>
    </source>
</evidence>